<accession>A0A4Q0VV52</accession>
<organism evidence="9 10">
    <name type="scientific">Anaerobacillus alkaliphilus</name>
    <dbReference type="NCBI Taxonomy" id="1548597"/>
    <lineage>
        <taxon>Bacteria</taxon>
        <taxon>Bacillati</taxon>
        <taxon>Bacillota</taxon>
        <taxon>Bacilli</taxon>
        <taxon>Bacillales</taxon>
        <taxon>Bacillaceae</taxon>
        <taxon>Anaerobacillus</taxon>
    </lineage>
</organism>
<dbReference type="GO" id="GO:0005524">
    <property type="term" value="F:ATP binding"/>
    <property type="evidence" value="ECO:0007669"/>
    <property type="project" value="UniProtKB-KW"/>
</dbReference>
<comment type="caution">
    <text evidence="9">The sequence shown here is derived from an EMBL/GenBank/DDBJ whole genome shotgun (WGS) entry which is preliminary data.</text>
</comment>
<dbReference type="AlphaFoldDB" id="A0A4Q0VV52"/>
<comment type="catalytic activity">
    <reaction evidence="8">
        <text>N(2)-formyl-N(1)-(5-phospho-beta-D-ribosyl)glycinamide + L-glutamine + ATP + H2O = 2-formamido-N(1)-(5-O-phospho-beta-D-ribosyl)acetamidine + L-glutamate + ADP + phosphate + H(+)</text>
        <dbReference type="Rhea" id="RHEA:17129"/>
        <dbReference type="ChEBI" id="CHEBI:15377"/>
        <dbReference type="ChEBI" id="CHEBI:15378"/>
        <dbReference type="ChEBI" id="CHEBI:29985"/>
        <dbReference type="ChEBI" id="CHEBI:30616"/>
        <dbReference type="ChEBI" id="CHEBI:43474"/>
        <dbReference type="ChEBI" id="CHEBI:58359"/>
        <dbReference type="ChEBI" id="CHEBI:147286"/>
        <dbReference type="ChEBI" id="CHEBI:147287"/>
        <dbReference type="ChEBI" id="CHEBI:456216"/>
        <dbReference type="EC" id="6.3.5.3"/>
    </reaction>
</comment>
<dbReference type="PANTHER" id="PTHR47552:SF1">
    <property type="entry name" value="PHOSPHORIBOSYLFORMYLGLYCINAMIDINE SYNTHASE SUBUNIT PURQ"/>
    <property type="match status" value="1"/>
</dbReference>
<dbReference type="PIRSF" id="PIRSF001586">
    <property type="entry name" value="FGAM_synth_I"/>
    <property type="match status" value="1"/>
</dbReference>
<dbReference type="GO" id="GO:0004642">
    <property type="term" value="F:phosphoribosylformylglycinamidine synthase activity"/>
    <property type="evidence" value="ECO:0007669"/>
    <property type="project" value="UniProtKB-UniRule"/>
</dbReference>
<evidence type="ECO:0000256" key="2">
    <source>
        <dbReference type="ARBA" id="ARBA00022598"/>
    </source>
</evidence>
<dbReference type="PANTHER" id="PTHR47552">
    <property type="entry name" value="PHOSPHORIBOSYLFORMYLGLYCINAMIDINE SYNTHASE SUBUNIT PURQ"/>
    <property type="match status" value="1"/>
</dbReference>
<evidence type="ECO:0000256" key="7">
    <source>
        <dbReference type="ARBA" id="ARBA00022962"/>
    </source>
</evidence>
<reference evidence="9 10" key="1">
    <citation type="journal article" date="2019" name="Int. J. Syst. Evol. Microbiol.">
        <title>Anaerobacillus alkaliphilus sp. nov., a novel alkaliphilic and moderately halophilic bacterium.</title>
        <authorList>
            <person name="Borsodi A.K."/>
            <person name="Aszalos J.M."/>
            <person name="Bihari P."/>
            <person name="Nagy I."/>
            <person name="Schumann P."/>
            <person name="Sproer C."/>
            <person name="Kovacs A.L."/>
            <person name="Boka K."/>
            <person name="Dobosy P."/>
            <person name="Ovari M."/>
            <person name="Szili-Kovacs T."/>
            <person name="Toth E."/>
        </authorList>
    </citation>
    <scope>NUCLEOTIDE SEQUENCE [LARGE SCALE GENOMIC DNA]</scope>
    <source>
        <strain evidence="9 10">B16-10</strain>
    </source>
</reference>
<dbReference type="GO" id="GO:0005737">
    <property type="term" value="C:cytoplasm"/>
    <property type="evidence" value="ECO:0007669"/>
    <property type="project" value="UniProtKB-SubCell"/>
</dbReference>
<dbReference type="FunFam" id="3.40.50.880:FF:000019">
    <property type="entry name" value="Phosphoribosylformylglycinamidine synthase subunit PurQ"/>
    <property type="match status" value="1"/>
</dbReference>
<dbReference type="InterPro" id="IPR010075">
    <property type="entry name" value="PRibForGlyAmidine_synth_PurQ"/>
</dbReference>
<feature type="active site" description="Nucleophile" evidence="8">
    <location>
        <position position="86"/>
    </location>
</feature>
<dbReference type="EC" id="6.3.5.3" evidence="8"/>
<dbReference type="SMART" id="SM01211">
    <property type="entry name" value="GATase_5"/>
    <property type="match status" value="1"/>
</dbReference>
<evidence type="ECO:0000256" key="4">
    <source>
        <dbReference type="ARBA" id="ARBA00022755"/>
    </source>
</evidence>
<dbReference type="GO" id="GO:0006189">
    <property type="term" value="P:'de novo' IMP biosynthetic process"/>
    <property type="evidence" value="ECO:0007669"/>
    <property type="project" value="UniProtKB-UniRule"/>
</dbReference>
<proteinExistence type="inferred from homology"/>
<evidence type="ECO:0000256" key="8">
    <source>
        <dbReference type="HAMAP-Rule" id="MF_00421"/>
    </source>
</evidence>
<dbReference type="OrthoDB" id="9804441at2"/>
<dbReference type="HAMAP" id="MF_00421">
    <property type="entry name" value="PurQ"/>
    <property type="match status" value="1"/>
</dbReference>
<evidence type="ECO:0000313" key="9">
    <source>
        <dbReference type="EMBL" id="RXJ02372.1"/>
    </source>
</evidence>
<keyword evidence="1 8" id="KW-0963">Cytoplasm</keyword>
<dbReference type="EC" id="3.5.1.2" evidence="8"/>
<dbReference type="InterPro" id="IPR029062">
    <property type="entry name" value="Class_I_gatase-like"/>
</dbReference>
<dbReference type="Gene3D" id="3.40.50.880">
    <property type="match status" value="1"/>
</dbReference>
<keyword evidence="7 8" id="KW-0315">Glutamine amidotransferase</keyword>
<dbReference type="Pfam" id="PF13507">
    <property type="entry name" value="GATase_5"/>
    <property type="match status" value="1"/>
</dbReference>
<dbReference type="EMBL" id="QOUX01000025">
    <property type="protein sequence ID" value="RXJ02372.1"/>
    <property type="molecule type" value="Genomic_DNA"/>
</dbReference>
<dbReference type="NCBIfam" id="TIGR01737">
    <property type="entry name" value="FGAM_synth_I"/>
    <property type="match status" value="1"/>
</dbReference>
<comment type="catalytic activity">
    <reaction evidence="8">
        <text>L-glutamine + H2O = L-glutamate + NH4(+)</text>
        <dbReference type="Rhea" id="RHEA:15889"/>
        <dbReference type="ChEBI" id="CHEBI:15377"/>
        <dbReference type="ChEBI" id="CHEBI:28938"/>
        <dbReference type="ChEBI" id="CHEBI:29985"/>
        <dbReference type="ChEBI" id="CHEBI:58359"/>
        <dbReference type="EC" id="3.5.1.2"/>
    </reaction>
</comment>
<feature type="active site" evidence="8">
    <location>
        <position position="194"/>
    </location>
</feature>
<dbReference type="SUPFAM" id="SSF52317">
    <property type="entry name" value="Class I glutamine amidotransferase-like"/>
    <property type="match status" value="1"/>
</dbReference>
<sequence length="227" mass="25215">MRFACIVFPGSNCDVDMYHAIRDELGEEVEYVWHTETDLDRFDGILLPGGFSYGDYLRCGAIARFSNVMEAVKKAAAEGKPVLGVCNGFQVLLEAGLLPGAMRRNENLKFICRPVTLVVENNQTMFTTGYEASQEITIPVAHGEGNYYCDEELLKTLEANKQIVFKYKDNPNGSISDIAGITNEQGNVLGMMPHPERAVDQLLGSNDGLQLFKSILRTWREAHVVTS</sequence>
<dbReference type="CDD" id="cd01740">
    <property type="entry name" value="GATase1_FGAR_AT"/>
    <property type="match status" value="1"/>
</dbReference>
<dbReference type="UniPathway" id="UPA00074">
    <property type="reaction ID" value="UER00128"/>
</dbReference>
<name>A0A4Q0VV52_9BACI</name>
<evidence type="ECO:0000256" key="6">
    <source>
        <dbReference type="ARBA" id="ARBA00022840"/>
    </source>
</evidence>
<dbReference type="PROSITE" id="PS51273">
    <property type="entry name" value="GATASE_TYPE_1"/>
    <property type="match status" value="1"/>
</dbReference>
<keyword evidence="10" id="KW-1185">Reference proteome</keyword>
<comment type="subcellular location">
    <subcellularLocation>
        <location evidence="8">Cytoplasm</location>
    </subcellularLocation>
</comment>
<gene>
    <name evidence="8 9" type="primary">purQ</name>
    <name evidence="9" type="ORF">DS745_06620</name>
</gene>
<keyword evidence="5 8" id="KW-0378">Hydrolase</keyword>
<dbReference type="RefSeq" id="WP_129077476.1">
    <property type="nucleotide sequence ID" value="NZ_QOUX01000025.1"/>
</dbReference>
<dbReference type="Proteomes" id="UP000290649">
    <property type="component" value="Unassembled WGS sequence"/>
</dbReference>
<dbReference type="GO" id="GO:0004359">
    <property type="term" value="F:glutaminase activity"/>
    <property type="evidence" value="ECO:0007669"/>
    <property type="project" value="UniProtKB-EC"/>
</dbReference>
<dbReference type="NCBIfam" id="NF002957">
    <property type="entry name" value="PRK03619.1"/>
    <property type="match status" value="1"/>
</dbReference>
<keyword evidence="3 8" id="KW-0547">Nucleotide-binding</keyword>
<evidence type="ECO:0000313" key="10">
    <source>
        <dbReference type="Proteomes" id="UP000290649"/>
    </source>
</evidence>
<feature type="active site" evidence="8">
    <location>
        <position position="196"/>
    </location>
</feature>
<keyword evidence="2 8" id="KW-0436">Ligase</keyword>
<evidence type="ECO:0000256" key="1">
    <source>
        <dbReference type="ARBA" id="ARBA00022490"/>
    </source>
</evidence>
<comment type="function">
    <text evidence="8">Part of the phosphoribosylformylglycinamidine synthase complex involved in the purines biosynthetic pathway. Catalyzes the ATP-dependent conversion of formylglycinamide ribonucleotide (FGAR) and glutamine to yield formylglycinamidine ribonucleotide (FGAM) and glutamate. The FGAM synthase complex is composed of three subunits. PurQ produces an ammonia molecule by converting glutamine to glutamate. PurL transfers the ammonia molecule to FGAR to form FGAM in an ATP-dependent manner. PurS interacts with PurQ and PurL and is thought to assist in the transfer of the ammonia molecule from PurQ to PurL.</text>
</comment>
<keyword evidence="6 8" id="KW-0067">ATP-binding</keyword>
<evidence type="ECO:0000256" key="3">
    <source>
        <dbReference type="ARBA" id="ARBA00022741"/>
    </source>
</evidence>
<keyword evidence="4 8" id="KW-0658">Purine biosynthesis</keyword>
<comment type="pathway">
    <text evidence="8">Purine metabolism; IMP biosynthesis via de novo pathway; 5-amino-1-(5-phospho-D-ribosyl)imidazole from N(2)-formyl-N(1)-(5-phospho-D-ribosyl)glycinamide: step 1/2.</text>
</comment>
<protein>
    <recommendedName>
        <fullName evidence="8">Phosphoribosylformylglycinamidine synthase subunit PurQ</fullName>
        <shortName evidence="8">FGAM synthase</shortName>
        <ecNumber evidence="8">6.3.5.3</ecNumber>
    </recommendedName>
    <alternativeName>
        <fullName evidence="8">Formylglycinamide ribonucleotide amidotransferase subunit I</fullName>
        <shortName evidence="8">FGAR amidotransferase I</shortName>
        <shortName evidence="8">FGAR-AT I</shortName>
    </alternativeName>
    <alternativeName>
        <fullName evidence="8">Glutaminase PurQ</fullName>
        <ecNumber evidence="8">3.5.1.2</ecNumber>
    </alternativeName>
    <alternativeName>
        <fullName evidence="8">Phosphoribosylformylglycinamidine synthase subunit I</fullName>
    </alternativeName>
</protein>
<comment type="subunit">
    <text evidence="8">Part of the FGAM synthase complex composed of 1 PurL, 1 PurQ and 2 PurS subunits.</text>
</comment>
<evidence type="ECO:0000256" key="5">
    <source>
        <dbReference type="ARBA" id="ARBA00022801"/>
    </source>
</evidence>